<name>A0A504YG89_FASGI</name>
<keyword evidence="11" id="KW-1185">Reference proteome</keyword>
<evidence type="ECO:0000256" key="1">
    <source>
        <dbReference type="ARBA" id="ARBA00004477"/>
    </source>
</evidence>
<comment type="similarity">
    <text evidence="3 9">Belongs to the RFT1 family.</text>
</comment>
<dbReference type="Pfam" id="PF04506">
    <property type="entry name" value="Rft-1"/>
    <property type="match status" value="1"/>
</dbReference>
<dbReference type="PANTHER" id="PTHR13117">
    <property type="entry name" value="ENDOPLASMIC RETICULUM MULTISPAN TRANSMEMBRANE PROTEIN-RELATED"/>
    <property type="match status" value="1"/>
</dbReference>
<evidence type="ECO:0000256" key="2">
    <source>
        <dbReference type="ARBA" id="ARBA00004922"/>
    </source>
</evidence>
<evidence type="ECO:0000256" key="4">
    <source>
        <dbReference type="ARBA" id="ARBA00022692"/>
    </source>
</evidence>
<feature type="transmembrane region" description="Helical" evidence="9">
    <location>
        <begin position="217"/>
        <end position="237"/>
    </location>
</feature>
<evidence type="ECO:0000256" key="8">
    <source>
        <dbReference type="ARBA" id="ARBA00045912"/>
    </source>
</evidence>
<feature type="transmembrane region" description="Helical" evidence="9">
    <location>
        <begin position="163"/>
        <end position="188"/>
    </location>
</feature>
<evidence type="ECO:0000256" key="3">
    <source>
        <dbReference type="ARBA" id="ARBA00010288"/>
    </source>
</evidence>
<dbReference type="PANTHER" id="PTHR13117:SF5">
    <property type="entry name" value="PROTEIN RFT1 HOMOLOG"/>
    <property type="match status" value="1"/>
</dbReference>
<evidence type="ECO:0000256" key="7">
    <source>
        <dbReference type="ARBA" id="ARBA00023136"/>
    </source>
</evidence>
<dbReference type="EMBL" id="SUNJ01010733">
    <property type="protein sequence ID" value="TPP59425.1"/>
    <property type="molecule type" value="Genomic_DNA"/>
</dbReference>
<comment type="caution">
    <text evidence="9">Lacks conserved residue(s) required for the propagation of feature annotation.</text>
</comment>
<evidence type="ECO:0000313" key="11">
    <source>
        <dbReference type="Proteomes" id="UP000316759"/>
    </source>
</evidence>
<comment type="caution">
    <text evidence="10">The sequence shown here is derived from an EMBL/GenBank/DDBJ whole genome shotgun (WGS) entry which is preliminary data.</text>
</comment>
<comment type="function">
    <text evidence="8 9">Intramembrane glycolipid transporter that operates in the biosynthetic pathway of dolichol-linked oligosaccharides, the glycan precursors employed in protein asparagine (N)-glycosylation. The sequential addition of sugars to dolichol pyrophosphate produces dolichol-linked oligosaccharides containing fourteen sugars, including two GlcNAcs, nine mannoses and three glucoses. Once assembled, the oligosaccharide is transferred from the lipid to nascent proteins by oligosaccharyltransferases. The assembly of dolichol-linked oligosaccharides begins on the cytosolic side of the endoplasmic reticulum membrane and finishes in its lumen. RFT1 could mediate the translocation of the cytosolically oriented intermediate DolPP-GlcNAc2Man5, produced by ALG11, into the ER lumen where dolichol-linked oligosaccharides assembly continues. However, the intramembrane lipid transporter activity could not be confirmed in vitro.</text>
</comment>
<gene>
    <name evidence="10" type="ORF">FGIG_03144</name>
</gene>
<keyword evidence="6 9" id="KW-1133">Transmembrane helix</keyword>
<keyword evidence="7 9" id="KW-0472">Membrane</keyword>
<feature type="transmembrane region" description="Helical" evidence="9">
    <location>
        <begin position="100"/>
        <end position="118"/>
    </location>
</feature>
<evidence type="ECO:0000256" key="9">
    <source>
        <dbReference type="RuleBase" id="RU365067"/>
    </source>
</evidence>
<evidence type="ECO:0000256" key="6">
    <source>
        <dbReference type="ARBA" id="ARBA00022989"/>
    </source>
</evidence>
<dbReference type="InterPro" id="IPR007594">
    <property type="entry name" value="RFT1"/>
</dbReference>
<keyword evidence="5" id="KW-0256">Endoplasmic reticulum</keyword>
<organism evidence="10 11">
    <name type="scientific">Fasciola gigantica</name>
    <name type="common">Giant liver fluke</name>
    <dbReference type="NCBI Taxonomy" id="46835"/>
    <lineage>
        <taxon>Eukaryota</taxon>
        <taxon>Metazoa</taxon>
        <taxon>Spiralia</taxon>
        <taxon>Lophotrochozoa</taxon>
        <taxon>Platyhelminthes</taxon>
        <taxon>Trematoda</taxon>
        <taxon>Digenea</taxon>
        <taxon>Plagiorchiida</taxon>
        <taxon>Echinostomata</taxon>
        <taxon>Echinostomatoidea</taxon>
        <taxon>Fasciolidae</taxon>
        <taxon>Fasciola</taxon>
    </lineage>
</organism>
<feature type="transmembrane region" description="Helical" evidence="9">
    <location>
        <begin position="281"/>
        <end position="300"/>
    </location>
</feature>
<proteinExistence type="inferred from homology"/>
<comment type="subcellular location">
    <subcellularLocation>
        <location evidence="1 9">Endoplasmic reticulum membrane</location>
        <topology evidence="1 9">Multi-pass membrane protein</topology>
    </subcellularLocation>
</comment>
<dbReference type="STRING" id="46835.A0A504YG89"/>
<dbReference type="GO" id="GO:0006488">
    <property type="term" value="P:dolichol-linked oligosaccharide biosynthetic process"/>
    <property type="evidence" value="ECO:0007669"/>
    <property type="project" value="InterPro"/>
</dbReference>
<dbReference type="AlphaFoldDB" id="A0A504YG89"/>
<keyword evidence="4 9" id="KW-0812">Transmembrane</keyword>
<reference evidence="10 11" key="1">
    <citation type="submission" date="2019-04" db="EMBL/GenBank/DDBJ databases">
        <title>Annotation for the trematode Fasciola gigantica.</title>
        <authorList>
            <person name="Choi Y.-J."/>
        </authorList>
    </citation>
    <scope>NUCLEOTIDE SEQUENCE [LARGE SCALE GENOMIC DNA]</scope>
    <source>
        <strain evidence="10">Uganda_cow_1</strain>
    </source>
</reference>
<accession>A0A504YG89</accession>
<dbReference type="Proteomes" id="UP000316759">
    <property type="component" value="Unassembled WGS sequence"/>
</dbReference>
<dbReference type="GO" id="GO:0034203">
    <property type="term" value="P:glycolipid translocation"/>
    <property type="evidence" value="ECO:0007669"/>
    <property type="project" value="TreeGrafter"/>
</dbReference>
<sequence length="371" mass="41848">MEWTKVREKFCSLRNNVLGCCSAPLERTPFEFYPTTSKNHDSPGRVDVDNDRADLSSETNSRCLSTGFTLIGYTFLLQFLLHAINFLLNGLAFRHLDTTSLGLVNVRIGLFYSTLMFITRESFRRACLSRGGELVTQPASEKTSTAASESDLFRSRVSSFAELIDLTWTIVPLGAVLGSALLAVWIWILPAPSRLASAGGELKLPADVLDHRYVNCLLVYALSGLFELATESFWLVCQLTHRIRARILIEAFANTSRVIGIVLAILFVSPEYAIYSLGFPQILHGSVLFFTYLCYFFYVLRKPNGFQHESKHVVQSFRELFPRIRQFSVDRPALELTKNLFGQGILKQLLTEGERYLISGFHLISFTDQGK</sequence>
<evidence type="ECO:0000256" key="5">
    <source>
        <dbReference type="ARBA" id="ARBA00022824"/>
    </source>
</evidence>
<dbReference type="GO" id="GO:0005789">
    <property type="term" value="C:endoplasmic reticulum membrane"/>
    <property type="evidence" value="ECO:0007669"/>
    <property type="project" value="UniProtKB-SubCell"/>
</dbReference>
<feature type="transmembrane region" description="Helical" evidence="9">
    <location>
        <begin position="70"/>
        <end position="88"/>
    </location>
</feature>
<evidence type="ECO:0000313" key="10">
    <source>
        <dbReference type="EMBL" id="TPP59425.1"/>
    </source>
</evidence>
<comment type="pathway">
    <text evidence="2">Protein modification; protein glycosylation.</text>
</comment>
<dbReference type="OrthoDB" id="9979195at2759"/>
<protein>
    <recommendedName>
        <fullName evidence="9">Protein RFT1 homolog</fullName>
    </recommendedName>
</protein>